<dbReference type="PIRSF" id="PIRSF003336">
    <property type="entry name" value="RadB"/>
    <property type="match status" value="1"/>
</dbReference>
<proteinExistence type="inferred from homology"/>
<evidence type="ECO:0000256" key="2">
    <source>
        <dbReference type="ARBA" id="ARBA00018143"/>
    </source>
</evidence>
<dbReference type="GO" id="GO:0006310">
    <property type="term" value="P:DNA recombination"/>
    <property type="evidence" value="ECO:0007669"/>
    <property type="project" value="InterPro"/>
</dbReference>
<dbReference type="AlphaFoldDB" id="A0A497F979"/>
<evidence type="ECO:0000256" key="4">
    <source>
        <dbReference type="ARBA" id="ARBA00022840"/>
    </source>
</evidence>
<gene>
    <name evidence="8" type="ORF">DRJ26_00485</name>
</gene>
<accession>A0A497F979</accession>
<sequence>MKLTAIATGHKRLDRILNGGINVGELTLIYGEAGTGKTAIALSCSATCALLGFKTIYLTSEKPFPAERLASIIRRNLGRVARKIIVIELEDFKQQLETIEKLDYFITPSVGLVVVDTITARYREAISKGVNSISANKSLNRQLAMLRHIAEKNKVAVIVTGQVREVLGEEREEVVATKVMQFWPNTIIRLEKHGPRRIAFIEKSDNKAALGCRMLFKMTSRGIEDGEW</sequence>
<evidence type="ECO:0000256" key="1">
    <source>
        <dbReference type="ARBA" id="ARBA00006876"/>
    </source>
</evidence>
<dbReference type="InterPro" id="IPR020588">
    <property type="entry name" value="RecA_ATP-bd"/>
</dbReference>
<evidence type="ECO:0000256" key="5">
    <source>
        <dbReference type="ARBA" id="ARBA00023125"/>
    </source>
</evidence>
<dbReference type="Proteomes" id="UP000269499">
    <property type="component" value="Unassembled WGS sequence"/>
</dbReference>
<dbReference type="Pfam" id="PF08423">
    <property type="entry name" value="Rad51"/>
    <property type="match status" value="1"/>
</dbReference>
<dbReference type="GO" id="GO:0005524">
    <property type="term" value="F:ATP binding"/>
    <property type="evidence" value="ECO:0007669"/>
    <property type="project" value="UniProtKB-KW"/>
</dbReference>
<dbReference type="InterPro" id="IPR027417">
    <property type="entry name" value="P-loop_NTPase"/>
</dbReference>
<evidence type="ECO:0000256" key="3">
    <source>
        <dbReference type="ARBA" id="ARBA00022741"/>
    </source>
</evidence>
<dbReference type="InterPro" id="IPR013632">
    <property type="entry name" value="Rad51_C"/>
</dbReference>
<evidence type="ECO:0000256" key="6">
    <source>
        <dbReference type="ARBA" id="ARBA00024641"/>
    </source>
</evidence>
<organism evidence="8 9">
    <name type="scientific">Thermoproteota archaeon</name>
    <dbReference type="NCBI Taxonomy" id="2056631"/>
    <lineage>
        <taxon>Archaea</taxon>
        <taxon>Thermoproteota</taxon>
    </lineage>
</organism>
<dbReference type="PANTHER" id="PTHR22942">
    <property type="entry name" value="RECA/RAD51/RADA DNA STRAND-PAIRING FAMILY MEMBER"/>
    <property type="match status" value="1"/>
</dbReference>
<feature type="domain" description="RecA family profile 1" evidence="7">
    <location>
        <begin position="2"/>
        <end position="163"/>
    </location>
</feature>
<protein>
    <recommendedName>
        <fullName evidence="2">DNA repair and recombination protein RadB</fullName>
    </recommendedName>
</protein>
<dbReference type="PROSITE" id="PS50162">
    <property type="entry name" value="RECA_2"/>
    <property type="match status" value="1"/>
</dbReference>
<dbReference type="SUPFAM" id="SSF52540">
    <property type="entry name" value="P-loop containing nucleoside triphosphate hydrolases"/>
    <property type="match status" value="1"/>
</dbReference>
<reference evidence="8 9" key="1">
    <citation type="submission" date="2018-06" db="EMBL/GenBank/DDBJ databases">
        <title>Extensive metabolic versatility and redundancy in microbially diverse, dynamic hydrothermal sediments.</title>
        <authorList>
            <person name="Dombrowski N."/>
            <person name="Teske A."/>
            <person name="Baker B.J."/>
        </authorList>
    </citation>
    <scope>NUCLEOTIDE SEQUENCE [LARGE SCALE GENOMIC DNA]</scope>
    <source>
        <strain evidence="8">B20_G2</strain>
    </source>
</reference>
<comment type="function">
    <text evidence="6">Involved in DNA repair and in homologous recombination. May regulate the cleavage reactions of the branch-structured DNA. Has a very weak ATPase activity that is not stimulated by DNA. Binds DNA but does not promote DNA strands exchange.</text>
</comment>
<comment type="similarity">
    <text evidence="1">Belongs to the eukaryotic RecA-like protein family. RadB subfamily.</text>
</comment>
<name>A0A497F979_9CREN</name>
<dbReference type="GO" id="GO:0006281">
    <property type="term" value="P:DNA repair"/>
    <property type="evidence" value="ECO:0007669"/>
    <property type="project" value="InterPro"/>
</dbReference>
<keyword evidence="3" id="KW-0547">Nucleotide-binding</keyword>
<comment type="caution">
    <text evidence="8">The sequence shown here is derived from an EMBL/GenBank/DDBJ whole genome shotgun (WGS) entry which is preliminary data.</text>
</comment>
<keyword evidence="4" id="KW-0067">ATP-binding</keyword>
<dbReference type="GO" id="GO:0140664">
    <property type="term" value="F:ATP-dependent DNA damage sensor activity"/>
    <property type="evidence" value="ECO:0007669"/>
    <property type="project" value="InterPro"/>
</dbReference>
<keyword evidence="5" id="KW-0238">DNA-binding</keyword>
<evidence type="ECO:0000259" key="7">
    <source>
        <dbReference type="PROSITE" id="PS50162"/>
    </source>
</evidence>
<dbReference type="EMBL" id="QMRA01000004">
    <property type="protein sequence ID" value="RLE55692.1"/>
    <property type="molecule type" value="Genomic_DNA"/>
</dbReference>
<evidence type="ECO:0000313" key="9">
    <source>
        <dbReference type="Proteomes" id="UP000269499"/>
    </source>
</evidence>
<evidence type="ECO:0000313" key="8">
    <source>
        <dbReference type="EMBL" id="RLE55692.1"/>
    </source>
</evidence>
<dbReference type="PRINTS" id="PR01874">
    <property type="entry name" value="DNAREPAIRADA"/>
</dbReference>
<dbReference type="InterPro" id="IPR011939">
    <property type="entry name" value="DNA_repair_and_recomb_RadB"/>
</dbReference>
<dbReference type="GO" id="GO:0003684">
    <property type="term" value="F:damaged DNA binding"/>
    <property type="evidence" value="ECO:0007669"/>
    <property type="project" value="InterPro"/>
</dbReference>
<dbReference type="PANTHER" id="PTHR22942:SF47">
    <property type="entry name" value="DNA REPAIR AND RECOMBINATION PROTEIN RADB"/>
    <property type="match status" value="1"/>
</dbReference>
<dbReference type="Gene3D" id="3.40.50.300">
    <property type="entry name" value="P-loop containing nucleotide triphosphate hydrolases"/>
    <property type="match status" value="1"/>
</dbReference>